<protein>
    <submittedName>
        <fullName evidence="1">Uncharacterized protein</fullName>
    </submittedName>
</protein>
<name>A0A6F9EFC0_9BACL</name>
<gene>
    <name evidence="1" type="ORF">COOX1_2962</name>
</gene>
<dbReference type="AlphaFoldDB" id="A0A6F9EFC0"/>
<reference evidence="1 2" key="1">
    <citation type="submission" date="2020-04" db="EMBL/GenBank/DDBJ databases">
        <authorList>
            <person name="Hogendoorn C."/>
        </authorList>
    </citation>
    <scope>NUCLEOTIDE SEQUENCE [LARGE SCALE GENOMIC DNA]</scope>
    <source>
        <strain evidence="1">COOX1</strain>
    </source>
</reference>
<evidence type="ECO:0000313" key="2">
    <source>
        <dbReference type="Proteomes" id="UP000502196"/>
    </source>
</evidence>
<dbReference type="Proteomes" id="UP000502196">
    <property type="component" value="Chromosome"/>
</dbReference>
<evidence type="ECO:0000313" key="1">
    <source>
        <dbReference type="EMBL" id="CAB3395537.1"/>
    </source>
</evidence>
<dbReference type="EMBL" id="LR792683">
    <property type="protein sequence ID" value="CAB3395537.1"/>
    <property type="molecule type" value="Genomic_DNA"/>
</dbReference>
<organism evidence="1 2">
    <name type="scientific">Kyrpidia spormannii</name>
    <dbReference type="NCBI Taxonomy" id="2055160"/>
    <lineage>
        <taxon>Bacteria</taxon>
        <taxon>Bacillati</taxon>
        <taxon>Bacillota</taxon>
        <taxon>Bacilli</taxon>
        <taxon>Bacillales</taxon>
        <taxon>Alicyclobacillaceae</taxon>
        <taxon>Kyrpidia</taxon>
    </lineage>
</organism>
<accession>A0A6F9EFC0</accession>
<proteinExistence type="predicted"/>
<sequence length="34" mass="3876">MKEEDELYFYVRSVPMRNGNLGGGIISREKQDGS</sequence>